<evidence type="ECO:0000313" key="1">
    <source>
        <dbReference type="EMBL" id="SDY67913.1"/>
    </source>
</evidence>
<protein>
    <submittedName>
        <fullName evidence="1">Uncharacterized protein</fullName>
    </submittedName>
</protein>
<proteinExistence type="predicted"/>
<sequence length="88" mass="9570">MENMPNSFSETPTLQGLIRSLGNKTDIVGKAQQILVDQGHTFARSTIYSTIQRNGANNAVIEAALLDAVAAEKKQRADLDARRQALSE</sequence>
<keyword evidence="2" id="KW-1185">Reference proteome</keyword>
<dbReference type="EMBL" id="FNOV01000011">
    <property type="protein sequence ID" value="SDY67913.1"/>
    <property type="molecule type" value="Genomic_DNA"/>
</dbReference>
<accession>A0A1H3LU73</accession>
<gene>
    <name evidence="1" type="ORF">SAMN04488069_111134</name>
</gene>
<dbReference type="Proteomes" id="UP000199249">
    <property type="component" value="Unassembled WGS sequence"/>
</dbReference>
<evidence type="ECO:0000313" key="2">
    <source>
        <dbReference type="Proteomes" id="UP000199249"/>
    </source>
</evidence>
<dbReference type="AlphaFoldDB" id="A0A1H3LU73"/>
<organism evidence="1 2">
    <name type="scientific">Hymenobacter psychrophilus</name>
    <dbReference type="NCBI Taxonomy" id="651662"/>
    <lineage>
        <taxon>Bacteria</taxon>
        <taxon>Pseudomonadati</taxon>
        <taxon>Bacteroidota</taxon>
        <taxon>Cytophagia</taxon>
        <taxon>Cytophagales</taxon>
        <taxon>Hymenobacteraceae</taxon>
        <taxon>Hymenobacter</taxon>
    </lineage>
</organism>
<name>A0A1H3LU73_9BACT</name>
<reference evidence="2" key="1">
    <citation type="submission" date="2016-10" db="EMBL/GenBank/DDBJ databases">
        <authorList>
            <person name="Varghese N."/>
            <person name="Submissions S."/>
        </authorList>
    </citation>
    <scope>NUCLEOTIDE SEQUENCE [LARGE SCALE GENOMIC DNA]</scope>
    <source>
        <strain evidence="2">CGMCC 1.8975</strain>
    </source>
</reference>
<dbReference type="STRING" id="651662.SAMN04488069_111134"/>